<dbReference type="InterPro" id="IPR011990">
    <property type="entry name" value="TPR-like_helical_dom_sf"/>
</dbReference>
<dbReference type="EMBL" id="PVNL01000130">
    <property type="protein sequence ID" value="PRP97313.1"/>
    <property type="molecule type" value="Genomic_DNA"/>
</dbReference>
<evidence type="ECO:0000313" key="1">
    <source>
        <dbReference type="EMBL" id="PRP97313.1"/>
    </source>
</evidence>
<dbReference type="AlphaFoldDB" id="A0A2S9XWU4"/>
<proteinExistence type="predicted"/>
<evidence type="ECO:0000313" key="2">
    <source>
        <dbReference type="Proteomes" id="UP000238823"/>
    </source>
</evidence>
<evidence type="ECO:0008006" key="3">
    <source>
        <dbReference type="Google" id="ProtNLM"/>
    </source>
</evidence>
<dbReference type="OrthoDB" id="5525701at2"/>
<name>A0A2S9XWU4_9BACT</name>
<dbReference type="SUPFAM" id="SSF48452">
    <property type="entry name" value="TPR-like"/>
    <property type="match status" value="1"/>
</dbReference>
<gene>
    <name evidence="1" type="ORF">ENSA7_66630</name>
</gene>
<protein>
    <recommendedName>
        <fullName evidence="3">Tetratricopeptide repeat protein</fullName>
    </recommendedName>
</protein>
<sequence>MSDPTSVEWAWARLSIHLEWASDFWLLFVFTDDPRANQQLRERAQSQLEAGGRQLVNLRPSAPDDTAVRDVLLQGRADQVAWVDYVRHDAPGQADWREAWQRLCAQLNERRELLRRRWGTGGIVFATTLDRLDATPAVAPDLWTVRALLLRVATRSTDPSDRPSFERIEDHRRKSTRDLELDRQAVERARRKLADGGPLADLALALRTLSETLDDLREPDEALAAGQEAVEHYRTLAREEPEAYSSRLAAALSDLGARLFAVRQRDEALAAAEEAVELLRRLAHTEPET</sequence>
<dbReference type="Proteomes" id="UP000238823">
    <property type="component" value="Unassembled WGS sequence"/>
</dbReference>
<reference evidence="1 2" key="1">
    <citation type="submission" date="2018-03" db="EMBL/GenBank/DDBJ databases">
        <title>Draft Genome Sequences of the Obligatory Marine Myxobacteria Enhygromyxa salina SWB007.</title>
        <authorList>
            <person name="Poehlein A."/>
            <person name="Moghaddam J.A."/>
            <person name="Harms H."/>
            <person name="Alanjari M."/>
            <person name="Koenig G.M."/>
            <person name="Daniel R."/>
            <person name="Schaeberle T.F."/>
        </authorList>
    </citation>
    <scope>NUCLEOTIDE SEQUENCE [LARGE SCALE GENOMIC DNA]</scope>
    <source>
        <strain evidence="1 2">SWB007</strain>
    </source>
</reference>
<dbReference type="RefSeq" id="WP_106093488.1">
    <property type="nucleotide sequence ID" value="NZ_PVNL01000130.1"/>
</dbReference>
<organism evidence="1 2">
    <name type="scientific">Enhygromyxa salina</name>
    <dbReference type="NCBI Taxonomy" id="215803"/>
    <lineage>
        <taxon>Bacteria</taxon>
        <taxon>Pseudomonadati</taxon>
        <taxon>Myxococcota</taxon>
        <taxon>Polyangia</taxon>
        <taxon>Nannocystales</taxon>
        <taxon>Nannocystaceae</taxon>
        <taxon>Enhygromyxa</taxon>
    </lineage>
</organism>
<dbReference type="Gene3D" id="1.25.40.10">
    <property type="entry name" value="Tetratricopeptide repeat domain"/>
    <property type="match status" value="1"/>
</dbReference>
<comment type="caution">
    <text evidence="1">The sequence shown here is derived from an EMBL/GenBank/DDBJ whole genome shotgun (WGS) entry which is preliminary data.</text>
</comment>
<accession>A0A2S9XWU4</accession>